<name>A0AAN9R745_CANGL</name>
<reference evidence="1 2" key="1">
    <citation type="submission" date="2024-01" db="EMBL/GenBank/DDBJ databases">
        <title>The genomes of 5 underutilized Papilionoideae crops provide insights into root nodulation and disease resistanc.</title>
        <authorList>
            <person name="Jiang F."/>
        </authorList>
    </citation>
    <scope>NUCLEOTIDE SEQUENCE [LARGE SCALE GENOMIC DNA]</scope>
    <source>
        <strain evidence="1">LVBAO_FW01</strain>
        <tissue evidence="1">Leaves</tissue>
    </source>
</reference>
<accession>A0AAN9R745</accession>
<sequence length="112" mass="12848">MASTGMYACHLVGCTKQNSRAQPAGFHWQSRCLHCHSSSRRTYAESDFIRVEHERAVIRELMHYERQRHALFWDPQKLPVIVMLISDIGPMLGSIGIESGVPLARRRSWGEI</sequence>
<keyword evidence="2" id="KW-1185">Reference proteome</keyword>
<evidence type="ECO:0000313" key="1">
    <source>
        <dbReference type="EMBL" id="KAK7361682.1"/>
    </source>
</evidence>
<comment type="caution">
    <text evidence="1">The sequence shown here is derived from an EMBL/GenBank/DDBJ whole genome shotgun (WGS) entry which is preliminary data.</text>
</comment>
<organism evidence="1 2">
    <name type="scientific">Canavalia gladiata</name>
    <name type="common">Sword bean</name>
    <name type="synonym">Dolichos gladiatus</name>
    <dbReference type="NCBI Taxonomy" id="3824"/>
    <lineage>
        <taxon>Eukaryota</taxon>
        <taxon>Viridiplantae</taxon>
        <taxon>Streptophyta</taxon>
        <taxon>Embryophyta</taxon>
        <taxon>Tracheophyta</taxon>
        <taxon>Spermatophyta</taxon>
        <taxon>Magnoliopsida</taxon>
        <taxon>eudicotyledons</taxon>
        <taxon>Gunneridae</taxon>
        <taxon>Pentapetalae</taxon>
        <taxon>rosids</taxon>
        <taxon>fabids</taxon>
        <taxon>Fabales</taxon>
        <taxon>Fabaceae</taxon>
        <taxon>Papilionoideae</taxon>
        <taxon>50 kb inversion clade</taxon>
        <taxon>NPAAA clade</taxon>
        <taxon>indigoferoid/millettioid clade</taxon>
        <taxon>Phaseoleae</taxon>
        <taxon>Canavalia</taxon>
    </lineage>
</organism>
<protein>
    <submittedName>
        <fullName evidence="1">Uncharacterized protein</fullName>
    </submittedName>
</protein>
<evidence type="ECO:0000313" key="2">
    <source>
        <dbReference type="Proteomes" id="UP001367508"/>
    </source>
</evidence>
<dbReference type="EMBL" id="JAYMYQ010000001">
    <property type="protein sequence ID" value="KAK7361682.1"/>
    <property type="molecule type" value="Genomic_DNA"/>
</dbReference>
<dbReference type="Proteomes" id="UP001367508">
    <property type="component" value="Unassembled WGS sequence"/>
</dbReference>
<proteinExistence type="predicted"/>
<dbReference type="AlphaFoldDB" id="A0AAN9R745"/>
<gene>
    <name evidence="1" type="ORF">VNO77_03756</name>
</gene>